<comment type="similarity">
    <text evidence="1">Belongs to the AHA1 family.</text>
</comment>
<evidence type="ECO:0000256" key="1">
    <source>
        <dbReference type="ARBA" id="ARBA00006817"/>
    </source>
</evidence>
<dbReference type="SUPFAM" id="SSF55961">
    <property type="entry name" value="Bet v1-like"/>
    <property type="match status" value="1"/>
</dbReference>
<sequence length="138" mass="15799">MSNPTFLYVTYIATTIEQLWDAITSDSFTQQYLGEEQLQSDWQAGSPVEQVNSEGELERKGEVLRSQPPHELSYTFQFFDHTQPSRVRFLLEPSGTRVKLTVIHDRLEAQSYLSVSRRGTMCLSTLKRLLELELAIAA</sequence>
<protein>
    <submittedName>
        <fullName evidence="3">ATPase</fullName>
    </submittedName>
</protein>
<name>A0AA96WIL2_9CYAN</name>
<organism evidence="3">
    <name type="scientific">Leptolyngbya sp. NK1-12</name>
    <dbReference type="NCBI Taxonomy" id="2547451"/>
    <lineage>
        <taxon>Bacteria</taxon>
        <taxon>Bacillati</taxon>
        <taxon>Cyanobacteriota</taxon>
        <taxon>Cyanophyceae</taxon>
        <taxon>Leptolyngbyales</taxon>
        <taxon>Leptolyngbyaceae</taxon>
        <taxon>Leptolyngbya group</taxon>
        <taxon>Leptolyngbya</taxon>
    </lineage>
</organism>
<evidence type="ECO:0000313" key="3">
    <source>
        <dbReference type="EMBL" id="WNZ25819.1"/>
    </source>
</evidence>
<dbReference type="Gene3D" id="3.30.530.20">
    <property type="match status" value="1"/>
</dbReference>
<dbReference type="AlphaFoldDB" id="A0AA96WIL2"/>
<gene>
    <name evidence="3" type="ORF">HJG54_25265</name>
</gene>
<feature type="domain" description="Activator of Hsp90 ATPase homologue 1/2-like C-terminal" evidence="2">
    <location>
        <begin position="14"/>
        <end position="131"/>
    </location>
</feature>
<dbReference type="InterPro" id="IPR023393">
    <property type="entry name" value="START-like_dom_sf"/>
</dbReference>
<evidence type="ECO:0000259" key="2">
    <source>
        <dbReference type="Pfam" id="PF08327"/>
    </source>
</evidence>
<accession>A0AA96WIL2</accession>
<dbReference type="InterPro" id="IPR013538">
    <property type="entry name" value="ASHA1/2-like_C"/>
</dbReference>
<dbReference type="RefSeq" id="WP_316431990.1">
    <property type="nucleotide sequence ID" value="NZ_CP053586.1"/>
</dbReference>
<dbReference type="Pfam" id="PF08327">
    <property type="entry name" value="AHSA1"/>
    <property type="match status" value="1"/>
</dbReference>
<reference evidence="3" key="1">
    <citation type="submission" date="2020-05" db="EMBL/GenBank/DDBJ databases">
        <authorList>
            <person name="Zhu T."/>
            <person name="Keshari N."/>
            <person name="Lu X."/>
        </authorList>
    </citation>
    <scope>NUCLEOTIDE SEQUENCE</scope>
    <source>
        <strain evidence="3">NK1-12</strain>
    </source>
</reference>
<proteinExistence type="inferred from homology"/>
<dbReference type="EMBL" id="CP053586">
    <property type="protein sequence ID" value="WNZ25819.1"/>
    <property type="molecule type" value="Genomic_DNA"/>
</dbReference>